<dbReference type="InterPro" id="IPR011895">
    <property type="entry name" value="Pyrv_flavodox_OxRed"/>
</dbReference>
<feature type="binding site" evidence="10">
    <location>
        <position position="31"/>
    </location>
    <ligand>
        <name>pyruvate</name>
        <dbReference type="ChEBI" id="CHEBI:15361"/>
    </ligand>
</feature>
<feature type="domain" description="4Fe-4S ferredoxin-type" evidence="13">
    <location>
        <begin position="736"/>
        <end position="767"/>
    </location>
</feature>
<dbReference type="InterPro" id="IPR050722">
    <property type="entry name" value="Pyruvate:ferred/Flavod_OxRd"/>
</dbReference>
<feature type="binding site" evidence="12">
    <location>
        <position position="745"/>
    </location>
    <ligand>
        <name>[4Fe-4S] cluster</name>
        <dbReference type="ChEBI" id="CHEBI:49883"/>
        <label>2</label>
    </ligand>
</feature>
<feature type="binding site" evidence="12">
    <location>
        <position position="695"/>
    </location>
    <ligand>
        <name>[4Fe-4S] cluster</name>
        <dbReference type="ChEBI" id="CHEBI:49883"/>
        <label>1</label>
    </ligand>
</feature>
<dbReference type="GO" id="GO:0005506">
    <property type="term" value="F:iron ion binding"/>
    <property type="evidence" value="ECO:0007669"/>
    <property type="project" value="InterPro"/>
</dbReference>
<dbReference type="InterPro" id="IPR017900">
    <property type="entry name" value="4Fe4S_Fe_S_CS"/>
</dbReference>
<evidence type="ECO:0000313" key="15">
    <source>
        <dbReference type="Proteomes" id="UP000215301"/>
    </source>
</evidence>
<dbReference type="GO" id="GO:0030976">
    <property type="term" value="F:thiamine pyrophosphate binding"/>
    <property type="evidence" value="ECO:0007669"/>
    <property type="project" value="InterPro"/>
</dbReference>
<dbReference type="GO" id="GO:0051539">
    <property type="term" value="F:4 iron, 4 sulfur cluster binding"/>
    <property type="evidence" value="ECO:0007669"/>
    <property type="project" value="UniProtKB-KW"/>
</dbReference>
<dbReference type="InterPro" id="IPR002880">
    <property type="entry name" value="Pyrv_Fd/Flavodoxin_OxRdtase_N"/>
</dbReference>
<dbReference type="AlphaFoldDB" id="A0A231VGE4"/>
<keyword evidence="2 9" id="KW-0813">Transport</keyword>
<dbReference type="InterPro" id="IPR019752">
    <property type="entry name" value="Pyrv/ketoisovalerate_OxRed_cat"/>
</dbReference>
<feature type="site" description="Important for catalytic activity" evidence="11">
    <location>
        <position position="31"/>
    </location>
</feature>
<reference evidence="14 15" key="1">
    <citation type="submission" date="2017-06" db="EMBL/GenBank/DDBJ databases">
        <title>Isolation and characterization of a thermophilic and butanogenic Thermoanaerobacterium thermosaccharolyticum M5 capable of efficient degradation of hemicellulose.</title>
        <authorList>
            <person name="Xin F."/>
            <person name="Jiang Y."/>
        </authorList>
    </citation>
    <scope>NUCLEOTIDE SEQUENCE [LARGE SCALE GENOMIC DNA]</scope>
    <source>
        <strain evidence="14 15">M5</strain>
    </source>
</reference>
<dbReference type="PANTHER" id="PTHR32154">
    <property type="entry name" value="PYRUVATE-FLAVODOXIN OXIDOREDUCTASE-RELATED"/>
    <property type="match status" value="1"/>
</dbReference>
<dbReference type="SUPFAM" id="SSF54862">
    <property type="entry name" value="4Fe-4S ferredoxins"/>
    <property type="match status" value="1"/>
</dbReference>
<dbReference type="FunFam" id="3.40.920.10:FF:000001">
    <property type="entry name" value="Pyruvate:ferredoxin (Flavodoxin) oxidoreductase"/>
    <property type="match status" value="1"/>
</dbReference>
<dbReference type="SUPFAM" id="SSF53323">
    <property type="entry name" value="Pyruvate-ferredoxin oxidoreductase, PFOR, domain III"/>
    <property type="match status" value="1"/>
</dbReference>
<dbReference type="InterPro" id="IPR011766">
    <property type="entry name" value="TPP_enzyme_TPP-bd"/>
</dbReference>
<dbReference type="PROSITE" id="PS51379">
    <property type="entry name" value="4FE4S_FER_2"/>
    <property type="match status" value="2"/>
</dbReference>
<dbReference type="Pfam" id="PF02775">
    <property type="entry name" value="TPP_enzyme_C"/>
    <property type="match status" value="1"/>
</dbReference>
<dbReference type="Pfam" id="PF10371">
    <property type="entry name" value="EKR"/>
    <property type="match status" value="1"/>
</dbReference>
<feature type="domain" description="4Fe-4S ferredoxin-type" evidence="13">
    <location>
        <begin position="680"/>
        <end position="709"/>
    </location>
</feature>
<keyword evidence="14" id="KW-0670">Pyruvate</keyword>
<dbReference type="EC" id="1.2.7.1" evidence="9"/>
<evidence type="ECO:0000256" key="12">
    <source>
        <dbReference type="PIRSR" id="PIRSR000159-50"/>
    </source>
</evidence>
<evidence type="ECO:0000256" key="10">
    <source>
        <dbReference type="PIRSR" id="PIRSR000159-1"/>
    </source>
</evidence>
<feature type="binding site" evidence="10">
    <location>
        <position position="839"/>
    </location>
    <ligand>
        <name>thiamine diphosphate</name>
        <dbReference type="ChEBI" id="CHEBI:58937"/>
    </ligand>
</feature>
<dbReference type="GO" id="GO:0006979">
    <property type="term" value="P:response to oxidative stress"/>
    <property type="evidence" value="ECO:0007669"/>
    <property type="project" value="TreeGrafter"/>
</dbReference>
<keyword evidence="6 9" id="KW-0560">Oxidoreductase</keyword>
<feature type="binding site" evidence="12">
    <location>
        <position position="814"/>
    </location>
    <ligand>
        <name>[4Fe-4S] cluster</name>
        <dbReference type="ChEBI" id="CHEBI:49883"/>
        <label>3</label>
    </ligand>
</feature>
<dbReference type="InterPro" id="IPR009014">
    <property type="entry name" value="Transketo_C/PFOR_II"/>
</dbReference>
<dbReference type="PANTHER" id="PTHR32154:SF0">
    <property type="entry name" value="PYRUVATE-FLAVODOXIN OXIDOREDUCTASE-RELATED"/>
    <property type="match status" value="1"/>
</dbReference>
<proteinExistence type="inferred from homology"/>
<feature type="site" description="Important for catalytic activity" evidence="11">
    <location>
        <position position="64"/>
    </location>
</feature>
<keyword evidence="8 12" id="KW-0411">Iron-sulfur</keyword>
<evidence type="ECO:0000259" key="13">
    <source>
        <dbReference type="PROSITE" id="PS51379"/>
    </source>
</evidence>
<dbReference type="PIRSF" id="PIRSF000159">
    <property type="entry name" value="NifJ"/>
    <property type="match status" value="1"/>
</dbReference>
<evidence type="ECO:0000256" key="2">
    <source>
        <dbReference type="ARBA" id="ARBA00022448"/>
    </source>
</evidence>
<keyword evidence="5 9" id="KW-0249">Electron transport</keyword>
<protein>
    <recommendedName>
        <fullName evidence="9">Pyruvate:ferredoxin oxidoreductase</fullName>
        <ecNumber evidence="9">1.2.7.1</ecNumber>
    </recommendedName>
    <alternativeName>
        <fullName evidence="9">Pyruvate synthase</fullName>
    </alternativeName>
</protein>
<dbReference type="InterPro" id="IPR017896">
    <property type="entry name" value="4Fe4S_Fe-S-bd"/>
</dbReference>
<dbReference type="SUPFAM" id="SSF52922">
    <property type="entry name" value="TK C-terminal domain-like"/>
    <property type="match status" value="1"/>
</dbReference>
<evidence type="ECO:0000256" key="5">
    <source>
        <dbReference type="ARBA" id="ARBA00022982"/>
    </source>
</evidence>
<dbReference type="FunFam" id="3.30.70.20:FF:000022">
    <property type="entry name" value="Pyruvate:ferredoxin (Flavodoxin) oxidoreductase"/>
    <property type="match status" value="1"/>
</dbReference>
<feature type="binding site" evidence="12">
    <location>
        <position position="699"/>
    </location>
    <ligand>
        <name>[4Fe-4S] cluster</name>
        <dbReference type="ChEBI" id="CHEBI:49883"/>
        <label>2</label>
    </ligand>
</feature>
<comment type="cofactor">
    <cofactor evidence="12">
        <name>[4Fe-4S] cluster</name>
        <dbReference type="ChEBI" id="CHEBI:49883"/>
    </cofactor>
    <text evidence="12">Binds 3 [4Fe-4S] clusters per subunit.</text>
</comment>
<evidence type="ECO:0000313" key="14">
    <source>
        <dbReference type="EMBL" id="OXT07247.1"/>
    </source>
</evidence>
<accession>A0A231VGE4</accession>
<dbReference type="PROSITE" id="PS00198">
    <property type="entry name" value="4FE4S_FER_1"/>
    <property type="match status" value="1"/>
</dbReference>
<dbReference type="Pfam" id="PF01855">
    <property type="entry name" value="POR_N"/>
    <property type="match status" value="1"/>
</dbReference>
<evidence type="ECO:0000256" key="1">
    <source>
        <dbReference type="ARBA" id="ARBA00009032"/>
    </source>
</evidence>
<evidence type="ECO:0000256" key="3">
    <source>
        <dbReference type="ARBA" id="ARBA00022485"/>
    </source>
</evidence>
<feature type="binding site" evidence="10">
    <location>
        <position position="816"/>
    </location>
    <ligand>
        <name>thiamine diphosphate</name>
        <dbReference type="ChEBI" id="CHEBI:58937"/>
    </ligand>
</feature>
<dbReference type="Gene3D" id="3.30.70.20">
    <property type="match status" value="1"/>
</dbReference>
<dbReference type="Proteomes" id="UP000215301">
    <property type="component" value="Unassembled WGS sequence"/>
</dbReference>
<dbReference type="InterPro" id="IPR002869">
    <property type="entry name" value="Pyrv_flavodox_OxRed_cen"/>
</dbReference>
<dbReference type="Pfam" id="PF01558">
    <property type="entry name" value="POR"/>
    <property type="match status" value="1"/>
</dbReference>
<dbReference type="InterPro" id="IPR033412">
    <property type="entry name" value="PFOR_II"/>
</dbReference>
<dbReference type="NCBIfam" id="TIGR02176">
    <property type="entry name" value="pyruv_ox_red"/>
    <property type="match status" value="1"/>
</dbReference>
<feature type="binding site" evidence="12">
    <location>
        <position position="748"/>
    </location>
    <ligand>
        <name>[4Fe-4S] cluster</name>
        <dbReference type="ChEBI" id="CHEBI:49883"/>
        <label>2</label>
    </ligand>
</feature>
<comment type="catalytic activity">
    <reaction evidence="9">
        <text>2 oxidized [2Fe-2S]-[ferredoxin] + pyruvate + CoA = 2 reduced [2Fe-2S]-[ferredoxin] + acetyl-CoA + CO2 + H(+)</text>
        <dbReference type="Rhea" id="RHEA:12765"/>
        <dbReference type="Rhea" id="RHEA-COMP:10000"/>
        <dbReference type="Rhea" id="RHEA-COMP:10001"/>
        <dbReference type="ChEBI" id="CHEBI:15361"/>
        <dbReference type="ChEBI" id="CHEBI:15378"/>
        <dbReference type="ChEBI" id="CHEBI:16526"/>
        <dbReference type="ChEBI" id="CHEBI:33737"/>
        <dbReference type="ChEBI" id="CHEBI:33738"/>
        <dbReference type="ChEBI" id="CHEBI:57287"/>
        <dbReference type="ChEBI" id="CHEBI:57288"/>
        <dbReference type="EC" id="1.2.7.1"/>
    </reaction>
</comment>
<dbReference type="GO" id="GO:0019164">
    <property type="term" value="F:pyruvate synthase activity"/>
    <property type="evidence" value="ECO:0007669"/>
    <property type="project" value="UniProtKB-EC"/>
</dbReference>
<feature type="binding site" evidence="12">
    <location>
        <position position="692"/>
    </location>
    <ligand>
        <name>[4Fe-4S] cluster</name>
        <dbReference type="ChEBI" id="CHEBI:49883"/>
        <label>1</label>
    </ligand>
</feature>
<dbReference type="CDD" id="cd03377">
    <property type="entry name" value="TPP_PFOR_PNO"/>
    <property type="match status" value="1"/>
</dbReference>
<dbReference type="EMBL" id="NKHD01000023">
    <property type="protein sequence ID" value="OXT07247.1"/>
    <property type="molecule type" value="Genomic_DNA"/>
</dbReference>
<feature type="binding site" evidence="12">
    <location>
        <position position="751"/>
    </location>
    <ligand>
        <name>[4Fe-4S] cluster</name>
        <dbReference type="ChEBI" id="CHEBI:49883"/>
        <label>2</label>
    </ligand>
</feature>
<dbReference type="Gene3D" id="3.40.50.970">
    <property type="match status" value="2"/>
</dbReference>
<organism evidence="14 15">
    <name type="scientific">Thermoanaerobacterium thermosaccharolyticum</name>
    <name type="common">Clostridium thermosaccharolyticum</name>
    <dbReference type="NCBI Taxonomy" id="1517"/>
    <lineage>
        <taxon>Bacteria</taxon>
        <taxon>Bacillati</taxon>
        <taxon>Bacillota</taxon>
        <taxon>Clostridia</taxon>
        <taxon>Thermoanaerobacterales</taxon>
        <taxon>Thermoanaerobacteraceae</taxon>
        <taxon>Thermoanaerobacterium</taxon>
    </lineage>
</organism>
<gene>
    <name evidence="14" type="primary">nifJ</name>
    <name evidence="14" type="ORF">CE561_08590</name>
</gene>
<dbReference type="FunFam" id="3.40.50.970:FF:000041">
    <property type="entry name" value="Pyruvate:ferredoxin (Flavodoxin) oxidoreductase"/>
    <property type="match status" value="1"/>
</dbReference>
<name>A0A231VGE4_THETR</name>
<evidence type="ECO:0000256" key="9">
    <source>
        <dbReference type="PIRNR" id="PIRNR000159"/>
    </source>
</evidence>
<dbReference type="InterPro" id="IPR029061">
    <property type="entry name" value="THDP-binding"/>
</dbReference>
<feature type="binding site" evidence="12">
    <location>
        <position position="839"/>
    </location>
    <ligand>
        <name>[4Fe-4S] cluster</name>
        <dbReference type="ChEBI" id="CHEBI:49883"/>
        <label>3</label>
    </ligand>
</feature>
<feature type="binding site" evidence="10">
    <location>
        <position position="64"/>
    </location>
    <ligand>
        <name>thiamine diphosphate</name>
        <dbReference type="ChEBI" id="CHEBI:58937"/>
    </ligand>
</feature>
<dbReference type="FunFam" id="3.40.50.920:FF:000007">
    <property type="entry name" value="Pyruvate:ferredoxin (Flavodoxin) oxidoreductase"/>
    <property type="match status" value="1"/>
</dbReference>
<evidence type="ECO:0000256" key="6">
    <source>
        <dbReference type="ARBA" id="ARBA00023002"/>
    </source>
</evidence>
<dbReference type="SMART" id="SM00890">
    <property type="entry name" value="EKR"/>
    <property type="match status" value="1"/>
</dbReference>
<dbReference type="SUPFAM" id="SSF52518">
    <property type="entry name" value="Thiamin diphosphate-binding fold (THDP-binding)"/>
    <property type="match status" value="2"/>
</dbReference>
<keyword evidence="4 12" id="KW-0479">Metal-binding</keyword>
<keyword evidence="7 12" id="KW-0408">Iron</keyword>
<feature type="binding site" evidence="10">
    <location>
        <begin position="996"/>
        <end position="1001"/>
    </location>
    <ligand>
        <name>thiamine diphosphate</name>
        <dbReference type="ChEBI" id="CHEBI:58937"/>
    </ligand>
</feature>
<dbReference type="RefSeq" id="WP_094045518.1">
    <property type="nucleotide sequence ID" value="NZ_NKHD01000023.1"/>
</dbReference>
<sequence length="1175" mass="129173">MSKVMKTMDGNTAAAHVAYAFTEVAAIYPITPSSPMAEHVDEWSAHGRKNLFGQEVKVIEMQSEAGAAGAVHGSLAAGALTTTFTASQGLLLMIPNMYKIAGELLPGVFHVSARALASHALSIFGDHQDVMACRQTGFALLASGSVQEVMDLAGVAHLSAIKGRVPFLHFFDGFRTSHEYQKIEVMDYEDLRKLLDMDAVRAFKKRALNPEHPVTRGTAQNPDIYFQEREASNRYYNAIPEIVEHYMNEISKITGREYKLFNYYGAPDAERIIIAMGSVTETIEETIDYLMKKGEKVGVVKVHLYRPFSFKHFLNAIPKTVKKIAVLDRTKEAGAFGEPLYEDVRAAFYDSELRPVIVGGRYGLGSKDTTPAQILAVFDNLKADAPKNNFTIGIVDDVTNTSLPVGEEIETTPEGTISCKFWGFGSDGTVGANKSAIQIIGDNTDMYAQAYFAYDSKKSGGVTISHLRFGKKPIRSTYLINNADFVACHKQAYVYNYDVLAGLKKGGTFLLNCTWKPEELDEKLPASMKRYIAKNNIKFYIIDAVDIAKELGLGARINMIMQSAFFKLANIIPIEDAVKHLKEAIVKSYGHKGEKIVNMNYAAVDRGINALVKVDVPASWADAQDEVKETRNVPDFIKNIADVMNRQEGDKLPVSAFVGMEDGTFPMGTAAYEKRGIAVDVPEWQIDNCIQCNQCAYVCPHAAIRPFLLNEEEVKNAPEGFTSKKAIGKGFEGLNFRIQVSVLDCTGCGVCANTCPSKEKALVMKPLETQLHQAKNWEYAMSLSHKENPMSTDTVKGSQFEKPLLEFSGACAGCGETPYARLVTQLFGDRMLIANATGCSSIWGGSAPSTPYTVNKDGHGPAWANSLFEDNAEFGLGMALAVKQQREKLADIVKEALELDITPELKDALKLWLDNMNNSEMTKKASKVIVPLIENYNTTDAKVKEVLKEILDRKEYIVKKSQWIFGGDGWAYDIGFGGLDHVLASGEDINVLVFDTEVYSNTGGQSSKATPVGAVAQFAAAGKAIGKKDLGRIAMSYGYVYVAQVAMGANQAQLIKALKEAESYPGPSLIIAYAPCINHGIKSGMGCSQIEEKKAVEAGYWHLYRYNPLLKAEGKNPFILDSKAPTASYKEFIMGEVRYSSLAKTFPDRAEALFEKAEELAKEKYETYEKLAKQD</sequence>
<dbReference type="Pfam" id="PF12838">
    <property type="entry name" value="Fer4_7"/>
    <property type="match status" value="1"/>
</dbReference>
<feature type="binding site" evidence="12">
    <location>
        <position position="689"/>
    </location>
    <ligand>
        <name>[4Fe-4S] cluster</name>
        <dbReference type="ChEBI" id="CHEBI:49883"/>
        <label>1</label>
    </ligand>
</feature>
<comment type="similarity">
    <text evidence="1 9">Belongs to the pyruvate:ferredoxin/flavodoxin oxidoreductase family.</text>
</comment>
<dbReference type="GO" id="GO:0022900">
    <property type="term" value="P:electron transport chain"/>
    <property type="evidence" value="ECO:0007669"/>
    <property type="project" value="InterPro"/>
</dbReference>
<evidence type="ECO:0000256" key="8">
    <source>
        <dbReference type="ARBA" id="ARBA00023014"/>
    </source>
</evidence>
<dbReference type="Gene3D" id="4.10.780.10">
    <property type="entry name" value="Pyruvate-flavodoxin oxidoreductase, EKR domain"/>
    <property type="match status" value="1"/>
</dbReference>
<feature type="site" description="Important for catalytic activity" evidence="11">
    <location>
        <position position="1001"/>
    </location>
</feature>
<feature type="site" description="Important for catalytic activity" evidence="11">
    <location>
        <position position="114"/>
    </location>
</feature>
<feature type="binding site" evidence="12">
    <location>
        <position position="811"/>
    </location>
    <ligand>
        <name>[4Fe-4S] cluster</name>
        <dbReference type="ChEBI" id="CHEBI:49883"/>
        <label>3</label>
    </ligand>
</feature>
<dbReference type="FunFam" id="3.40.50.970:FF:000012">
    <property type="entry name" value="Pyruvate:ferredoxin (Flavodoxin) oxidoreductase"/>
    <property type="match status" value="1"/>
</dbReference>
<evidence type="ECO:0000256" key="4">
    <source>
        <dbReference type="ARBA" id="ARBA00022723"/>
    </source>
</evidence>
<dbReference type="Gene3D" id="3.40.920.10">
    <property type="entry name" value="Pyruvate-ferredoxin oxidoreductase, PFOR, domain III"/>
    <property type="match status" value="1"/>
</dbReference>
<dbReference type="CDD" id="cd07034">
    <property type="entry name" value="TPP_PYR_PFOR_IOR-alpha_like"/>
    <property type="match status" value="1"/>
</dbReference>
<evidence type="ECO:0000256" key="7">
    <source>
        <dbReference type="ARBA" id="ARBA00023004"/>
    </source>
</evidence>
<keyword evidence="3 12" id="KW-0004">4Fe-4S</keyword>
<dbReference type="Pfam" id="PF17147">
    <property type="entry name" value="PFOR_II"/>
    <property type="match status" value="1"/>
</dbReference>
<feature type="binding site" evidence="12">
    <location>
        <position position="755"/>
    </location>
    <ligand>
        <name>[4Fe-4S] cluster</name>
        <dbReference type="ChEBI" id="CHEBI:49883"/>
        <label>1</label>
    </ligand>
</feature>
<dbReference type="Gene3D" id="3.40.50.920">
    <property type="match status" value="1"/>
</dbReference>
<feature type="binding site" evidence="10">
    <location>
        <begin position="967"/>
        <end position="970"/>
    </location>
    <ligand>
        <name>thiamine diphosphate</name>
        <dbReference type="ChEBI" id="CHEBI:58937"/>
    </ligand>
</feature>
<dbReference type="InterPro" id="IPR037112">
    <property type="entry name" value="Pyrv-flavodox_OxR_EKR_sf"/>
</dbReference>
<feature type="binding site" evidence="10">
    <location>
        <position position="114"/>
    </location>
    <ligand>
        <name>pyruvate</name>
        <dbReference type="ChEBI" id="CHEBI:15361"/>
    </ligand>
</feature>
<comment type="caution">
    <text evidence="14">The sequence shown here is derived from an EMBL/GenBank/DDBJ whole genome shotgun (WGS) entry which is preliminary data.</text>
</comment>
<dbReference type="InterPro" id="IPR019456">
    <property type="entry name" value="Pyrv-flavodox_OxRtase_EKR"/>
</dbReference>
<feature type="binding site" evidence="12">
    <location>
        <position position="1076"/>
    </location>
    <ligand>
        <name>[4Fe-4S] cluster</name>
        <dbReference type="ChEBI" id="CHEBI:49883"/>
        <label>3</label>
    </ligand>
</feature>
<evidence type="ECO:0000256" key="11">
    <source>
        <dbReference type="PIRSR" id="PIRSR000159-2"/>
    </source>
</evidence>